<dbReference type="GO" id="GO:0003677">
    <property type="term" value="F:DNA binding"/>
    <property type="evidence" value="ECO:0007669"/>
    <property type="project" value="UniProtKB-KW"/>
</dbReference>
<dbReference type="Gene3D" id="1.10.260.40">
    <property type="entry name" value="lambda repressor-like DNA-binding domains"/>
    <property type="match status" value="1"/>
</dbReference>
<dbReference type="Gene3D" id="3.40.50.2300">
    <property type="match status" value="2"/>
</dbReference>
<evidence type="ECO:0000256" key="1">
    <source>
        <dbReference type="ARBA" id="ARBA00004196"/>
    </source>
</evidence>
<evidence type="ECO:0000256" key="2">
    <source>
        <dbReference type="ARBA" id="ARBA00007639"/>
    </source>
</evidence>
<dbReference type="CDD" id="cd01392">
    <property type="entry name" value="HTH_LacI"/>
    <property type="match status" value="1"/>
</dbReference>
<dbReference type="Pfam" id="PF00356">
    <property type="entry name" value="LacI"/>
    <property type="match status" value="1"/>
</dbReference>
<dbReference type="CDD" id="cd06307">
    <property type="entry name" value="PBP1_sugar_binding"/>
    <property type="match status" value="1"/>
</dbReference>
<dbReference type="Pfam" id="PF13407">
    <property type="entry name" value="Peripla_BP_4"/>
    <property type="match status" value="1"/>
</dbReference>
<dbReference type="PANTHER" id="PTHR30036:SF7">
    <property type="entry name" value="ABC TRANSPORTER PERIPLASMIC-BINDING PROTEIN YPHF"/>
    <property type="match status" value="1"/>
</dbReference>
<protein>
    <submittedName>
        <fullName evidence="4">LacI family DNA-binding transcriptional regulator</fullName>
    </submittedName>
</protein>
<dbReference type="SUPFAM" id="SSF53822">
    <property type="entry name" value="Periplasmic binding protein-like I"/>
    <property type="match status" value="1"/>
</dbReference>
<gene>
    <name evidence="4" type="ORF">NK118_03945</name>
</gene>
<comment type="caution">
    <text evidence="4">The sequence shown here is derived from an EMBL/GenBank/DDBJ whole genome shotgun (WGS) entry which is preliminary data.</text>
</comment>
<evidence type="ECO:0000313" key="4">
    <source>
        <dbReference type="EMBL" id="MCP1109401.1"/>
    </source>
</evidence>
<comment type="subcellular location">
    <subcellularLocation>
        <location evidence="1">Cell envelope</location>
    </subcellularLocation>
</comment>
<dbReference type="Proteomes" id="UP001523565">
    <property type="component" value="Unassembled WGS sequence"/>
</dbReference>
<dbReference type="SUPFAM" id="SSF47413">
    <property type="entry name" value="lambda repressor-like DNA-binding domains"/>
    <property type="match status" value="1"/>
</dbReference>
<keyword evidence="4" id="KW-0238">DNA-binding</keyword>
<keyword evidence="5" id="KW-1185">Reference proteome</keyword>
<evidence type="ECO:0000313" key="5">
    <source>
        <dbReference type="Proteomes" id="UP001523565"/>
    </source>
</evidence>
<proteinExistence type="inferred from homology"/>
<reference evidence="4 5" key="1">
    <citation type="journal article" date="2022" name="Genome Biol. Evol.">
        <title>Host diet, physiology and behaviors set the stage for Lachnospiraceae cladogenesis.</title>
        <authorList>
            <person name="Vera-Ponce De Leon A."/>
            <person name="Schneider M."/>
            <person name="Jahnes B.C."/>
            <person name="Sadowski V."/>
            <person name="Camuy-Velez L.A."/>
            <person name="Duan J."/>
            <person name="Sabree Z.L."/>
        </authorList>
    </citation>
    <scope>NUCLEOTIDE SEQUENCE [LARGE SCALE GENOMIC DNA]</scope>
    <source>
        <strain evidence="4 5">PAL227</strain>
    </source>
</reference>
<comment type="similarity">
    <text evidence="2">Belongs to the bacterial solute-binding protein 2 family.</text>
</comment>
<organism evidence="4 5">
    <name type="scientific">Ohessyouella blattaphilus</name>
    <dbReference type="NCBI Taxonomy" id="2949333"/>
    <lineage>
        <taxon>Bacteria</taxon>
        <taxon>Bacillati</taxon>
        <taxon>Bacillota</taxon>
        <taxon>Clostridia</taxon>
        <taxon>Lachnospirales</taxon>
        <taxon>Lachnospiraceae</taxon>
        <taxon>Ohessyouella</taxon>
    </lineage>
</organism>
<sequence length="338" mass="37451">MAGTIQDIAELAGVSRGTVDRALNKRGRINKEVEEKILQIAEEIGYVPRKRRSDGDKRMKVGVVTQLSGAPFMEQIRRGIQAAIKETAPKNTELFLEESDSVSEENQLDALSRLEKEGVQGIAIMPVESELVRSKINELTLKGIKVVTFNTDIKGTNRSCFVGMDNIRSGRTAAGLIALLTRKTGDVLAITGHFGNSVNNMRVEGFTDELKESFPGLNLVGVQSGFDESEEVKRIVMNSLKTFPDLQGIVVFSAGQEGVTKALEELQVTQRPFVIVYDTTTPNEKGLKKDEFDFVIDQNGYMQGYRSLCLLLDVIQGDGKPAKEYYYTDIVIKTKYNI</sequence>
<dbReference type="PANTHER" id="PTHR30036">
    <property type="entry name" value="D-XYLOSE-BINDING PERIPLASMIC PROTEIN"/>
    <property type="match status" value="1"/>
</dbReference>
<dbReference type="InterPro" id="IPR028082">
    <property type="entry name" value="Peripla_BP_I"/>
</dbReference>
<dbReference type="InterPro" id="IPR000843">
    <property type="entry name" value="HTH_LacI"/>
</dbReference>
<dbReference type="PROSITE" id="PS00356">
    <property type="entry name" value="HTH_LACI_1"/>
    <property type="match status" value="1"/>
</dbReference>
<dbReference type="RefSeq" id="WP_262068310.1">
    <property type="nucleotide sequence ID" value="NZ_JAMXOC010000003.1"/>
</dbReference>
<dbReference type="PROSITE" id="PS50932">
    <property type="entry name" value="HTH_LACI_2"/>
    <property type="match status" value="1"/>
</dbReference>
<dbReference type="InterPro" id="IPR010982">
    <property type="entry name" value="Lambda_DNA-bd_dom_sf"/>
</dbReference>
<dbReference type="InterPro" id="IPR025997">
    <property type="entry name" value="SBP_2_dom"/>
</dbReference>
<accession>A0ABT1EFW4</accession>
<evidence type="ECO:0000259" key="3">
    <source>
        <dbReference type="PROSITE" id="PS50932"/>
    </source>
</evidence>
<feature type="domain" description="HTH lacI-type" evidence="3">
    <location>
        <begin position="4"/>
        <end position="53"/>
    </location>
</feature>
<dbReference type="InterPro" id="IPR050555">
    <property type="entry name" value="Bact_Solute-Bind_Prot2"/>
</dbReference>
<name>A0ABT1EFW4_9FIRM</name>
<dbReference type="EMBL" id="JAMZFV010000003">
    <property type="protein sequence ID" value="MCP1109401.1"/>
    <property type="molecule type" value="Genomic_DNA"/>
</dbReference>
<dbReference type="SMART" id="SM00354">
    <property type="entry name" value="HTH_LACI"/>
    <property type="match status" value="1"/>
</dbReference>